<dbReference type="AlphaFoldDB" id="A0A2W5QLF5"/>
<evidence type="ECO:0000313" key="3">
    <source>
        <dbReference type="Proteomes" id="UP000249135"/>
    </source>
</evidence>
<evidence type="ECO:0000256" key="1">
    <source>
        <dbReference type="SAM" id="MobiDB-lite"/>
    </source>
</evidence>
<proteinExistence type="predicted"/>
<comment type="caution">
    <text evidence="2">The sequence shown here is derived from an EMBL/GenBank/DDBJ whole genome shotgun (WGS) entry which is preliminary data.</text>
</comment>
<organism evidence="2 3">
    <name type="scientific">Variovorax paradoxus</name>
    <dbReference type="NCBI Taxonomy" id="34073"/>
    <lineage>
        <taxon>Bacteria</taxon>
        <taxon>Pseudomonadati</taxon>
        <taxon>Pseudomonadota</taxon>
        <taxon>Betaproteobacteria</taxon>
        <taxon>Burkholderiales</taxon>
        <taxon>Comamonadaceae</taxon>
        <taxon>Variovorax</taxon>
    </lineage>
</organism>
<accession>A0A2W5QLF5</accession>
<name>A0A2W5QLF5_VARPD</name>
<dbReference type="Proteomes" id="UP000249135">
    <property type="component" value="Unassembled WGS sequence"/>
</dbReference>
<protein>
    <submittedName>
        <fullName evidence="2">Uncharacterized protein</fullName>
    </submittedName>
</protein>
<sequence>MPTNTHFPALSFELVDLAGDRGVVLKQDVGGASHQVELHEMHVSILARRLGIVTCPKLAAERSTLLRALVRLSGMADDLLASIQATHGLGHEDLEPEILRAQELSTFIGFLCEGFEDQAEPAAAKPVAPQPSHATGDLFAEGGSNG</sequence>
<evidence type="ECO:0000313" key="2">
    <source>
        <dbReference type="EMBL" id="PZQ77774.1"/>
    </source>
</evidence>
<reference evidence="2 3" key="1">
    <citation type="submission" date="2017-08" db="EMBL/GenBank/DDBJ databases">
        <title>Infants hospitalized years apart are colonized by the same room-sourced microbial strains.</title>
        <authorList>
            <person name="Brooks B."/>
            <person name="Olm M.R."/>
            <person name="Firek B.A."/>
            <person name="Baker R."/>
            <person name="Thomas B.C."/>
            <person name="Morowitz M.J."/>
            <person name="Banfield J.F."/>
        </authorList>
    </citation>
    <scope>NUCLEOTIDE SEQUENCE [LARGE SCALE GENOMIC DNA]</scope>
    <source>
        <strain evidence="2">S2_005_003_R2_41</strain>
    </source>
</reference>
<dbReference type="EMBL" id="QFPP01000010">
    <property type="protein sequence ID" value="PZQ77774.1"/>
    <property type="molecule type" value="Genomic_DNA"/>
</dbReference>
<feature type="region of interest" description="Disordered" evidence="1">
    <location>
        <begin position="121"/>
        <end position="146"/>
    </location>
</feature>
<gene>
    <name evidence="2" type="ORF">DI563_02515</name>
</gene>